<dbReference type="AlphaFoldDB" id="A0A9X2VIS5"/>
<evidence type="ECO:0000313" key="4">
    <source>
        <dbReference type="EMBL" id="MCS7477415.1"/>
    </source>
</evidence>
<dbReference type="PANTHER" id="PTHR33495:SF2">
    <property type="entry name" value="ANTI-SIGMA FACTOR ANTAGONIST TM_1081-RELATED"/>
    <property type="match status" value="1"/>
</dbReference>
<dbReference type="InterPro" id="IPR002645">
    <property type="entry name" value="STAS_dom"/>
</dbReference>
<sequence>MRTVPGQDSDADLPRLRVHHQEARGAVVVAVVGDVDMNTVPELEDRLVAVGRPEVPLVLDLTGVTFLDSTGLSALVRCHQRGLGGGGFRLVVASRAVARPLSLTALDGLLDIYPTVDAALAA</sequence>
<dbReference type="InterPro" id="IPR036513">
    <property type="entry name" value="STAS_dom_sf"/>
</dbReference>
<comment type="caution">
    <text evidence="4">The sequence shown here is derived from an EMBL/GenBank/DDBJ whole genome shotgun (WGS) entry which is preliminary data.</text>
</comment>
<comment type="similarity">
    <text evidence="1 2">Belongs to the anti-sigma-factor antagonist family.</text>
</comment>
<dbReference type="SUPFAM" id="SSF52091">
    <property type="entry name" value="SpoIIaa-like"/>
    <property type="match status" value="1"/>
</dbReference>
<evidence type="ECO:0000259" key="3">
    <source>
        <dbReference type="PROSITE" id="PS50801"/>
    </source>
</evidence>
<dbReference type="Gene3D" id="3.30.750.24">
    <property type="entry name" value="STAS domain"/>
    <property type="match status" value="1"/>
</dbReference>
<dbReference type="NCBIfam" id="TIGR00377">
    <property type="entry name" value="ant_ant_sig"/>
    <property type="match status" value="1"/>
</dbReference>
<feature type="domain" description="STAS" evidence="3">
    <location>
        <begin position="16"/>
        <end position="122"/>
    </location>
</feature>
<dbReference type="Proteomes" id="UP001141259">
    <property type="component" value="Unassembled WGS sequence"/>
</dbReference>
<accession>A0A9X2VIS5</accession>
<dbReference type="PANTHER" id="PTHR33495">
    <property type="entry name" value="ANTI-SIGMA FACTOR ANTAGONIST TM_1081-RELATED-RELATED"/>
    <property type="match status" value="1"/>
</dbReference>
<organism evidence="4 5">
    <name type="scientific">Umezawaea endophytica</name>
    <dbReference type="NCBI Taxonomy" id="1654476"/>
    <lineage>
        <taxon>Bacteria</taxon>
        <taxon>Bacillati</taxon>
        <taxon>Actinomycetota</taxon>
        <taxon>Actinomycetes</taxon>
        <taxon>Pseudonocardiales</taxon>
        <taxon>Pseudonocardiaceae</taxon>
        <taxon>Umezawaea</taxon>
    </lineage>
</organism>
<dbReference type="CDD" id="cd07043">
    <property type="entry name" value="STAS_anti-anti-sigma_factors"/>
    <property type="match status" value="1"/>
</dbReference>
<dbReference type="PROSITE" id="PS50801">
    <property type="entry name" value="STAS"/>
    <property type="match status" value="1"/>
</dbReference>
<protein>
    <recommendedName>
        <fullName evidence="2">Anti-sigma factor antagonist</fullName>
    </recommendedName>
</protein>
<name>A0A9X2VIS5_9PSEU</name>
<evidence type="ECO:0000313" key="5">
    <source>
        <dbReference type="Proteomes" id="UP001141259"/>
    </source>
</evidence>
<proteinExistence type="inferred from homology"/>
<dbReference type="RefSeq" id="WP_259622920.1">
    <property type="nucleotide sequence ID" value="NZ_JANYMP010000004.1"/>
</dbReference>
<dbReference type="GO" id="GO:0043856">
    <property type="term" value="F:anti-sigma factor antagonist activity"/>
    <property type="evidence" value="ECO:0007669"/>
    <property type="project" value="InterPro"/>
</dbReference>
<evidence type="ECO:0000256" key="2">
    <source>
        <dbReference type="RuleBase" id="RU003749"/>
    </source>
</evidence>
<reference evidence="4" key="1">
    <citation type="submission" date="2022-08" db="EMBL/GenBank/DDBJ databases">
        <authorList>
            <person name="Tistechok S."/>
            <person name="Samborskyy M."/>
            <person name="Roman I."/>
        </authorList>
    </citation>
    <scope>NUCLEOTIDE SEQUENCE</scope>
    <source>
        <strain evidence="4">DSM 103496</strain>
    </source>
</reference>
<evidence type="ECO:0000256" key="1">
    <source>
        <dbReference type="ARBA" id="ARBA00009013"/>
    </source>
</evidence>
<dbReference type="Pfam" id="PF01740">
    <property type="entry name" value="STAS"/>
    <property type="match status" value="1"/>
</dbReference>
<dbReference type="InterPro" id="IPR003658">
    <property type="entry name" value="Anti-sigma_ant"/>
</dbReference>
<keyword evidence="5" id="KW-1185">Reference proteome</keyword>
<dbReference type="EMBL" id="JANYMP010000004">
    <property type="protein sequence ID" value="MCS7477415.1"/>
    <property type="molecule type" value="Genomic_DNA"/>
</dbReference>
<gene>
    <name evidence="4" type="ORF">NZH93_11175</name>
</gene>